<dbReference type="Proteomes" id="UP000037600">
    <property type="component" value="Unassembled WGS sequence"/>
</dbReference>
<reference evidence="2 3" key="1">
    <citation type="submission" date="2015-04" db="EMBL/GenBank/DDBJ databases">
        <title>Draft Genome Sequence of the Novel Agar-Digesting Marine Bacterium Q1.</title>
        <authorList>
            <person name="Li Y."/>
            <person name="Li D."/>
            <person name="Chen G."/>
            <person name="Du Z."/>
        </authorList>
    </citation>
    <scope>NUCLEOTIDE SEQUENCE [LARGE SCALE GENOMIC DNA]</scope>
    <source>
        <strain evidence="2 3">Q1</strain>
    </source>
</reference>
<name>A0A0J8GPW0_9ALTE</name>
<dbReference type="EMBL" id="LAZL01000020">
    <property type="protein sequence ID" value="KMT64835.1"/>
    <property type="molecule type" value="Genomic_DNA"/>
</dbReference>
<evidence type="ECO:0000313" key="2">
    <source>
        <dbReference type="EMBL" id="KMT64835.1"/>
    </source>
</evidence>
<feature type="transmembrane region" description="Helical" evidence="1">
    <location>
        <begin position="62"/>
        <end position="81"/>
    </location>
</feature>
<feature type="transmembrane region" description="Helical" evidence="1">
    <location>
        <begin position="93"/>
        <end position="114"/>
    </location>
</feature>
<accession>A0A0J8GPW0</accession>
<keyword evidence="1" id="KW-0812">Transmembrane</keyword>
<keyword evidence="1" id="KW-1133">Transmembrane helix</keyword>
<keyword evidence="3" id="KW-1185">Reference proteome</keyword>
<keyword evidence="1" id="KW-0472">Membrane</keyword>
<evidence type="ECO:0000313" key="3">
    <source>
        <dbReference type="Proteomes" id="UP000037600"/>
    </source>
</evidence>
<sequence length="122" mass="14598">MKFLIMLSPCLAYWFHYSQEAELPFDIPFMSLFSGDEDYEKEKNIYVNVPFTKIKDREIKRLKTTLVALVIPIFLCVLSWFSDEKNQENLFQFFLFSCSAPLVIFAKGVFEYYYTCKYFRAQ</sequence>
<gene>
    <name evidence="2" type="ORF">XM47_12375</name>
</gene>
<comment type="caution">
    <text evidence="2">The sequence shown here is derived from an EMBL/GenBank/DDBJ whole genome shotgun (WGS) entry which is preliminary data.</text>
</comment>
<proteinExistence type="predicted"/>
<organism evidence="2 3">
    <name type="scientific">Catenovulum maritimum</name>
    <dbReference type="NCBI Taxonomy" id="1513271"/>
    <lineage>
        <taxon>Bacteria</taxon>
        <taxon>Pseudomonadati</taxon>
        <taxon>Pseudomonadota</taxon>
        <taxon>Gammaproteobacteria</taxon>
        <taxon>Alteromonadales</taxon>
        <taxon>Alteromonadaceae</taxon>
        <taxon>Catenovulum</taxon>
    </lineage>
</organism>
<protein>
    <submittedName>
        <fullName evidence="2">Uncharacterized protein</fullName>
    </submittedName>
</protein>
<dbReference type="AlphaFoldDB" id="A0A0J8GPW0"/>
<evidence type="ECO:0000256" key="1">
    <source>
        <dbReference type="SAM" id="Phobius"/>
    </source>
</evidence>